<dbReference type="EMBL" id="JANYMP010000005">
    <property type="protein sequence ID" value="MCS7477662.1"/>
    <property type="molecule type" value="Genomic_DNA"/>
</dbReference>
<organism evidence="2 3">
    <name type="scientific">Umezawaea endophytica</name>
    <dbReference type="NCBI Taxonomy" id="1654476"/>
    <lineage>
        <taxon>Bacteria</taxon>
        <taxon>Bacillati</taxon>
        <taxon>Actinomycetota</taxon>
        <taxon>Actinomycetes</taxon>
        <taxon>Pseudonocardiales</taxon>
        <taxon>Pseudonocardiaceae</taxon>
        <taxon>Umezawaea</taxon>
    </lineage>
</organism>
<dbReference type="AlphaFoldDB" id="A0A9X3AER9"/>
<evidence type="ECO:0000313" key="3">
    <source>
        <dbReference type="Proteomes" id="UP001141259"/>
    </source>
</evidence>
<dbReference type="InterPro" id="IPR000835">
    <property type="entry name" value="HTH_MarR-typ"/>
</dbReference>
<dbReference type="Gene3D" id="1.10.10.10">
    <property type="entry name" value="Winged helix-like DNA-binding domain superfamily/Winged helix DNA-binding domain"/>
    <property type="match status" value="1"/>
</dbReference>
<dbReference type="GO" id="GO:0003700">
    <property type="term" value="F:DNA-binding transcription factor activity"/>
    <property type="evidence" value="ECO:0007669"/>
    <property type="project" value="InterPro"/>
</dbReference>
<gene>
    <name evidence="2" type="ORF">NZH93_12425</name>
</gene>
<proteinExistence type="predicted"/>
<comment type="caution">
    <text evidence="2">The sequence shown here is derived from an EMBL/GenBank/DDBJ whole genome shotgun (WGS) entry which is preliminary data.</text>
</comment>
<feature type="domain" description="HTH marR-type" evidence="1">
    <location>
        <begin position="12"/>
        <end position="143"/>
    </location>
</feature>
<dbReference type="SUPFAM" id="SSF46785">
    <property type="entry name" value="Winged helix' DNA-binding domain"/>
    <property type="match status" value="1"/>
</dbReference>
<dbReference type="RefSeq" id="WP_259623178.1">
    <property type="nucleotide sequence ID" value="NZ_JANYMP010000005.1"/>
</dbReference>
<dbReference type="Pfam" id="PF12802">
    <property type="entry name" value="MarR_2"/>
    <property type="match status" value="1"/>
</dbReference>
<dbReference type="InterPro" id="IPR036390">
    <property type="entry name" value="WH_DNA-bd_sf"/>
</dbReference>
<dbReference type="Proteomes" id="UP001141259">
    <property type="component" value="Unassembled WGS sequence"/>
</dbReference>
<name>A0A9X3AER9_9PSEU</name>
<dbReference type="PROSITE" id="PS50995">
    <property type="entry name" value="HTH_MARR_2"/>
    <property type="match status" value="1"/>
</dbReference>
<sequence>MTTSAPGPSPAGESVGLRLVGIGRILQRQYEVELSKIGITLRHLGALGHLSRHPDMSYSDLARRSRITSQSMNATVRALEELGAVQRILPGQGHAARLQVTARGRELLQSASAAATRLDDSIAMNLPAAEWDTLKKLLDKLGTLDSPPVGNS</sequence>
<protein>
    <submittedName>
        <fullName evidence="2">MarR family transcriptional regulator</fullName>
    </submittedName>
</protein>
<keyword evidence="3" id="KW-1185">Reference proteome</keyword>
<evidence type="ECO:0000259" key="1">
    <source>
        <dbReference type="PROSITE" id="PS50995"/>
    </source>
</evidence>
<evidence type="ECO:0000313" key="2">
    <source>
        <dbReference type="EMBL" id="MCS7477662.1"/>
    </source>
</evidence>
<dbReference type="InterPro" id="IPR036388">
    <property type="entry name" value="WH-like_DNA-bd_sf"/>
</dbReference>
<dbReference type="SMART" id="SM00347">
    <property type="entry name" value="HTH_MARR"/>
    <property type="match status" value="1"/>
</dbReference>
<accession>A0A9X3AER9</accession>
<reference evidence="2" key="1">
    <citation type="submission" date="2022-08" db="EMBL/GenBank/DDBJ databases">
        <authorList>
            <person name="Tistechok S."/>
            <person name="Samborskyy M."/>
            <person name="Roman I."/>
        </authorList>
    </citation>
    <scope>NUCLEOTIDE SEQUENCE</scope>
    <source>
        <strain evidence="2">DSM 103496</strain>
    </source>
</reference>